<keyword evidence="3" id="KW-1185">Reference proteome</keyword>
<organism evidence="2 3">
    <name type="scientific">Tabrizicola soli</name>
    <dbReference type="NCBI Taxonomy" id="2185115"/>
    <lineage>
        <taxon>Bacteria</taxon>
        <taxon>Pseudomonadati</taxon>
        <taxon>Pseudomonadota</taxon>
        <taxon>Alphaproteobacteria</taxon>
        <taxon>Rhodobacterales</taxon>
        <taxon>Paracoccaceae</taxon>
        <taxon>Tabrizicola</taxon>
    </lineage>
</organism>
<protein>
    <submittedName>
        <fullName evidence="2">DUF3489 domain-containing protein</fullName>
    </submittedName>
</protein>
<evidence type="ECO:0000313" key="2">
    <source>
        <dbReference type="EMBL" id="MFC3086025.1"/>
    </source>
</evidence>
<name>A0ABV7DUH0_9RHOB</name>
<feature type="region of interest" description="Disordered" evidence="1">
    <location>
        <begin position="1"/>
        <end position="57"/>
    </location>
</feature>
<dbReference type="Pfam" id="PF11994">
    <property type="entry name" value="DUF3489"/>
    <property type="match status" value="1"/>
</dbReference>
<feature type="compositionally biased region" description="Polar residues" evidence="1">
    <location>
        <begin position="134"/>
        <end position="150"/>
    </location>
</feature>
<reference evidence="3" key="1">
    <citation type="journal article" date="2019" name="Int. J. Syst. Evol. Microbiol.">
        <title>The Global Catalogue of Microorganisms (GCM) 10K type strain sequencing project: providing services to taxonomists for standard genome sequencing and annotation.</title>
        <authorList>
            <consortium name="The Broad Institute Genomics Platform"/>
            <consortium name="The Broad Institute Genome Sequencing Center for Infectious Disease"/>
            <person name="Wu L."/>
            <person name="Ma J."/>
        </authorList>
    </citation>
    <scope>NUCLEOTIDE SEQUENCE [LARGE SCALE GENOMIC DNA]</scope>
    <source>
        <strain evidence="3">KCTC 62102</strain>
    </source>
</reference>
<feature type="region of interest" description="Disordered" evidence="1">
    <location>
        <begin position="120"/>
        <end position="150"/>
    </location>
</feature>
<sequence length="150" mass="15757">MTSKTRAKGTRRETRRGQTEQAEGLARDAHAEAGSPASSSLTIPDLPTMVTATAERRPTKALHLREMLARENGASLAQMTEATGWQAHTVQAALSGLRKSGLTLDRTRRGQDTIYRIVAGDASAGGAADNPDATSSSADPTSGKPTEVTQ</sequence>
<dbReference type="RefSeq" id="WP_197647735.1">
    <property type="nucleotide sequence ID" value="NZ_JAEACP010000040.1"/>
</dbReference>
<dbReference type="InterPro" id="IPR021880">
    <property type="entry name" value="DUF3489"/>
</dbReference>
<accession>A0ABV7DUH0</accession>
<gene>
    <name evidence="2" type="ORF">ACFOD6_08180</name>
</gene>
<evidence type="ECO:0000313" key="3">
    <source>
        <dbReference type="Proteomes" id="UP001595445"/>
    </source>
</evidence>
<comment type="caution">
    <text evidence="2">The sequence shown here is derived from an EMBL/GenBank/DDBJ whole genome shotgun (WGS) entry which is preliminary data.</text>
</comment>
<proteinExistence type="predicted"/>
<feature type="compositionally biased region" description="Low complexity" evidence="1">
    <location>
        <begin position="120"/>
        <end position="133"/>
    </location>
</feature>
<dbReference type="EMBL" id="JBHRSM010000014">
    <property type="protein sequence ID" value="MFC3086025.1"/>
    <property type="molecule type" value="Genomic_DNA"/>
</dbReference>
<evidence type="ECO:0000256" key="1">
    <source>
        <dbReference type="SAM" id="MobiDB-lite"/>
    </source>
</evidence>
<dbReference type="Proteomes" id="UP001595445">
    <property type="component" value="Unassembled WGS sequence"/>
</dbReference>